<reference evidence="1" key="1">
    <citation type="journal article" date="2014" name="Front. Microbiol.">
        <title>High frequency of phylogenetically diverse reductive dehalogenase-homologous genes in deep subseafloor sedimentary metagenomes.</title>
        <authorList>
            <person name="Kawai M."/>
            <person name="Futagami T."/>
            <person name="Toyoda A."/>
            <person name="Takaki Y."/>
            <person name="Nishi S."/>
            <person name="Hori S."/>
            <person name="Arai W."/>
            <person name="Tsubouchi T."/>
            <person name="Morono Y."/>
            <person name="Uchiyama I."/>
            <person name="Ito T."/>
            <person name="Fujiyama A."/>
            <person name="Inagaki F."/>
            <person name="Takami H."/>
        </authorList>
    </citation>
    <scope>NUCLEOTIDE SEQUENCE</scope>
    <source>
        <strain evidence="1">Expedition CK06-06</strain>
    </source>
</reference>
<sequence length="36" mass="3608">VLEVVLPRPADDYLAFVPPASGRAAIARAGSGRGTG</sequence>
<accession>X0YNK0</accession>
<evidence type="ECO:0000313" key="1">
    <source>
        <dbReference type="EMBL" id="GAG50033.1"/>
    </source>
</evidence>
<protein>
    <submittedName>
        <fullName evidence="1">Uncharacterized protein</fullName>
    </submittedName>
</protein>
<comment type="caution">
    <text evidence="1">The sequence shown here is derived from an EMBL/GenBank/DDBJ whole genome shotgun (WGS) entry which is preliminary data.</text>
</comment>
<dbReference type="AlphaFoldDB" id="X0YNK0"/>
<feature type="non-terminal residue" evidence="1">
    <location>
        <position position="1"/>
    </location>
</feature>
<gene>
    <name evidence="1" type="ORF">S01H1_82469</name>
</gene>
<organism evidence="1">
    <name type="scientific">marine sediment metagenome</name>
    <dbReference type="NCBI Taxonomy" id="412755"/>
    <lineage>
        <taxon>unclassified sequences</taxon>
        <taxon>metagenomes</taxon>
        <taxon>ecological metagenomes</taxon>
    </lineage>
</organism>
<proteinExistence type="predicted"/>
<dbReference type="EMBL" id="BARS01055912">
    <property type="protein sequence ID" value="GAG50033.1"/>
    <property type="molecule type" value="Genomic_DNA"/>
</dbReference>
<name>X0YNK0_9ZZZZ</name>